<dbReference type="EMBL" id="QUQO01000001">
    <property type="protein sequence ID" value="RFB05746.1"/>
    <property type="molecule type" value="Genomic_DNA"/>
</dbReference>
<dbReference type="InterPro" id="IPR014922">
    <property type="entry name" value="YdhG-like"/>
</dbReference>
<gene>
    <name evidence="3" type="ORF">DX908_10995</name>
</gene>
<feature type="region of interest" description="Disordered" evidence="1">
    <location>
        <begin position="1"/>
        <end position="34"/>
    </location>
</feature>
<accession>A0A371RK04</accession>
<dbReference type="Gene3D" id="3.90.1150.200">
    <property type="match status" value="1"/>
</dbReference>
<comment type="caution">
    <text evidence="3">The sequence shown here is derived from an EMBL/GenBank/DDBJ whole genome shotgun (WGS) entry which is preliminary data.</text>
</comment>
<sequence>MRERQGCDMTRKASGDAPKLLSSGNPQIPKGDGDAPVQAYINAMPGWKSAIGRKLDALVEKTVPGAAKAVKWNTPFYGVEPGSWFLALYCYKEYIQITFFRGTDLDPVPPKASKQEGVRYYAIYEDDGFDEELLAGWVRQASRLPGEKL</sequence>
<evidence type="ECO:0000256" key="1">
    <source>
        <dbReference type="SAM" id="MobiDB-lite"/>
    </source>
</evidence>
<dbReference type="SUPFAM" id="SSF159888">
    <property type="entry name" value="YdhG-like"/>
    <property type="match status" value="1"/>
</dbReference>
<evidence type="ECO:0000313" key="3">
    <source>
        <dbReference type="EMBL" id="RFB05746.1"/>
    </source>
</evidence>
<proteinExistence type="predicted"/>
<dbReference type="AlphaFoldDB" id="A0A371RK04"/>
<feature type="domain" description="YdhG-like" evidence="2">
    <location>
        <begin position="50"/>
        <end position="141"/>
    </location>
</feature>
<protein>
    <submittedName>
        <fullName evidence="3">DUF1801 domain-containing protein</fullName>
    </submittedName>
</protein>
<evidence type="ECO:0000313" key="4">
    <source>
        <dbReference type="Proteomes" id="UP000264589"/>
    </source>
</evidence>
<dbReference type="Pfam" id="PF08818">
    <property type="entry name" value="DUF1801"/>
    <property type="match status" value="1"/>
</dbReference>
<dbReference type="OrthoDB" id="9811812at2"/>
<dbReference type="Proteomes" id="UP000264589">
    <property type="component" value="Unassembled WGS sequence"/>
</dbReference>
<reference evidence="3 4" key="1">
    <citation type="submission" date="2018-08" db="EMBL/GenBank/DDBJ databases">
        <title>Parvularcula sp. SM1705, isolated from surface water of the South Sea China.</title>
        <authorList>
            <person name="Sun L."/>
        </authorList>
    </citation>
    <scope>NUCLEOTIDE SEQUENCE [LARGE SCALE GENOMIC DNA]</scope>
    <source>
        <strain evidence="3 4">SM1705</strain>
    </source>
</reference>
<keyword evidence="4" id="KW-1185">Reference proteome</keyword>
<feature type="compositionally biased region" description="Basic and acidic residues" evidence="1">
    <location>
        <begin position="1"/>
        <end position="14"/>
    </location>
</feature>
<organism evidence="3 4">
    <name type="scientific">Parvularcula marina</name>
    <dbReference type="NCBI Taxonomy" id="2292771"/>
    <lineage>
        <taxon>Bacteria</taxon>
        <taxon>Pseudomonadati</taxon>
        <taxon>Pseudomonadota</taxon>
        <taxon>Alphaproteobacteria</taxon>
        <taxon>Parvularculales</taxon>
        <taxon>Parvularculaceae</taxon>
        <taxon>Parvularcula</taxon>
    </lineage>
</organism>
<evidence type="ECO:0000259" key="2">
    <source>
        <dbReference type="Pfam" id="PF08818"/>
    </source>
</evidence>
<dbReference type="InParanoid" id="A0A371RK04"/>
<name>A0A371RK04_9PROT</name>